<evidence type="ECO:0000313" key="1">
    <source>
        <dbReference type="EMBL" id="KDR35451.1"/>
    </source>
</evidence>
<gene>
    <name evidence="1" type="ORF">BG57_30000</name>
</gene>
<dbReference type="SUPFAM" id="SSF53706">
    <property type="entry name" value="Formate dehydrogenase/DMSO reductase, domains 1-3"/>
    <property type="match status" value="1"/>
</dbReference>
<accession>A0A069PDN7</accession>
<dbReference type="Proteomes" id="UP000027439">
    <property type="component" value="Unassembled WGS sequence"/>
</dbReference>
<dbReference type="OrthoDB" id="240576at2"/>
<protein>
    <submittedName>
        <fullName evidence="1">Formylmethanofuran dehydrogenase</fullName>
    </submittedName>
</protein>
<reference evidence="1 2" key="1">
    <citation type="submission" date="2014-03" db="EMBL/GenBank/DDBJ databases">
        <title>Draft Genome Sequences of Four Burkholderia Strains.</title>
        <authorList>
            <person name="Liu X.Y."/>
            <person name="Li C.X."/>
            <person name="Xu J.H."/>
        </authorList>
    </citation>
    <scope>NUCLEOTIDE SEQUENCE [LARGE SCALE GENOMIC DNA]</scope>
    <source>
        <strain evidence="1 2">R27</strain>
    </source>
</reference>
<dbReference type="AlphaFoldDB" id="A0A069PDN7"/>
<dbReference type="EMBL" id="JFHE01000007">
    <property type="protein sequence ID" value="KDR35451.1"/>
    <property type="molecule type" value="Genomic_DNA"/>
</dbReference>
<evidence type="ECO:0000313" key="2">
    <source>
        <dbReference type="Proteomes" id="UP000027439"/>
    </source>
</evidence>
<dbReference type="eggNOG" id="COG1029">
    <property type="taxonomic scope" value="Bacteria"/>
</dbReference>
<sequence>MDLAKSSPTMSSSPPQAPAIRTCPFCPLLCEDIVLTASLEALNTTCPRLTKSLATCTNNDATKTPQINGQITDLPAALSEAAKILEQARRPLFSGLATDIAGARALYELAAHSGAILDHLHGDALAASTLALQDRGSFFTTLSEIRSRADLIVVIACEPSRRYPRFYERVLNLDRQTDIVFVGCDTDPAASTNAKAILPNTDPFDILALWSALTEGRNADALADAQTAQQLEALLERIHTAHYTAFVYEPATLPAPHAALAIEAINRIVKTINRTTRAGALALTGDDGALSVNQTVTWLTGFPLRTRVAYGVPVEHDSHRYRTDDLLRRKEIDALLWISSFGPEPLPSSLPDDVPAIILGHPATTHHARNASTVFIPVATPGIDSNGHLFRVDASVVVPLVAARDTAFPTVAAIASELVRARRPQ</sequence>
<comment type="caution">
    <text evidence="1">The sequence shown here is derived from an EMBL/GenBank/DDBJ whole genome shotgun (WGS) entry which is preliminary data.</text>
</comment>
<organism evidence="1 2">
    <name type="scientific">Caballeronia grimmiae</name>
    <dbReference type="NCBI Taxonomy" id="1071679"/>
    <lineage>
        <taxon>Bacteria</taxon>
        <taxon>Pseudomonadati</taxon>
        <taxon>Pseudomonadota</taxon>
        <taxon>Betaproteobacteria</taxon>
        <taxon>Burkholderiales</taxon>
        <taxon>Burkholderiaceae</taxon>
        <taxon>Caballeronia</taxon>
    </lineage>
</organism>
<proteinExistence type="predicted"/>
<dbReference type="STRING" id="1071679.BG57_30000"/>
<name>A0A069PDN7_9BURK</name>